<reference evidence="4 5" key="1">
    <citation type="submission" date="2025-04" db="UniProtKB">
        <authorList>
            <consortium name="RefSeq"/>
        </authorList>
    </citation>
    <scope>IDENTIFICATION</scope>
    <source>
        <tissue evidence="4 5">Whole organism</tissue>
    </source>
</reference>
<feature type="chain" id="PRO_5044664356" evidence="1">
    <location>
        <begin position="19"/>
        <end position="283"/>
    </location>
</feature>
<evidence type="ECO:0000313" key="5">
    <source>
        <dbReference type="RefSeq" id="XP_047736740.1"/>
    </source>
</evidence>
<dbReference type="SUPFAM" id="SSF57625">
    <property type="entry name" value="Invertebrate chitin-binding proteins"/>
    <property type="match status" value="1"/>
</dbReference>
<keyword evidence="3" id="KW-1185">Reference proteome</keyword>
<protein>
    <submittedName>
        <fullName evidence="4 5">Uncharacterized protein LOC108668425</fullName>
    </submittedName>
</protein>
<name>A0A8B7NC26_HYAAZ</name>
<dbReference type="GO" id="GO:0008061">
    <property type="term" value="F:chitin binding"/>
    <property type="evidence" value="ECO:0007669"/>
    <property type="project" value="InterPro"/>
</dbReference>
<dbReference type="RefSeq" id="XP_018011140.1">
    <property type="nucleotide sequence ID" value="XM_018155651.2"/>
</dbReference>
<proteinExistence type="predicted"/>
<dbReference type="GeneID" id="108668425"/>
<dbReference type="OrthoDB" id="6404946at2759"/>
<dbReference type="GO" id="GO:0005576">
    <property type="term" value="C:extracellular region"/>
    <property type="evidence" value="ECO:0007669"/>
    <property type="project" value="InterPro"/>
</dbReference>
<accession>A0A8B7NC26</accession>
<dbReference type="AlphaFoldDB" id="A0A8B7NC26"/>
<dbReference type="KEGG" id="hazt:108668425"/>
<evidence type="ECO:0000256" key="1">
    <source>
        <dbReference type="SAM" id="SignalP"/>
    </source>
</evidence>
<feature type="signal peptide" evidence="1">
    <location>
        <begin position="1"/>
        <end position="18"/>
    </location>
</feature>
<dbReference type="InterPro" id="IPR002557">
    <property type="entry name" value="Chitin-bd_dom"/>
</dbReference>
<dbReference type="Proteomes" id="UP000694843">
    <property type="component" value="Unplaced"/>
</dbReference>
<organism evidence="3 4">
    <name type="scientific">Hyalella azteca</name>
    <name type="common">Amphipod</name>
    <dbReference type="NCBI Taxonomy" id="294128"/>
    <lineage>
        <taxon>Eukaryota</taxon>
        <taxon>Metazoa</taxon>
        <taxon>Ecdysozoa</taxon>
        <taxon>Arthropoda</taxon>
        <taxon>Crustacea</taxon>
        <taxon>Multicrustacea</taxon>
        <taxon>Malacostraca</taxon>
        <taxon>Eumalacostraca</taxon>
        <taxon>Peracarida</taxon>
        <taxon>Amphipoda</taxon>
        <taxon>Senticaudata</taxon>
        <taxon>Talitrida</taxon>
        <taxon>Talitroidea</taxon>
        <taxon>Hyalellidae</taxon>
        <taxon>Hyalella</taxon>
    </lineage>
</organism>
<keyword evidence="1" id="KW-0732">Signal</keyword>
<dbReference type="RefSeq" id="XP_047736740.1">
    <property type="nucleotide sequence ID" value="XM_047880784.1"/>
</dbReference>
<evidence type="ECO:0000313" key="3">
    <source>
        <dbReference type="Proteomes" id="UP000694843"/>
    </source>
</evidence>
<feature type="domain" description="Chitin-binding type-2" evidence="2">
    <location>
        <begin position="190"/>
        <end position="245"/>
    </location>
</feature>
<evidence type="ECO:0000313" key="4">
    <source>
        <dbReference type="RefSeq" id="XP_018011140.1"/>
    </source>
</evidence>
<sequence>MLRRIPVVLLIVAVAVRGLPTLESTLCPIGSVTKQEFHCASCLQPYLCDPLGGLVVLPICLDGTVCEEVFEEQATCIPMADATKCICDSDRCDDYNELYTDKCNADGIVDVVDCAGSIKGAGACLSGYCVDCTSYGMPDPEVMVIPPKCNIGYQCDNGLVGKSGKVCAADEYVSKDYICAPAPPEPCFAGNLCTGVCPDLLNCTQYYFCDPNGGEPGGPYDCGKDYFFNPDTRTCEQGYQGVCDLWTQCDFSNLVHVTTTATTSDVTTGLLLENESVIDDDSW</sequence>
<evidence type="ECO:0000259" key="2">
    <source>
        <dbReference type="PROSITE" id="PS50940"/>
    </source>
</evidence>
<gene>
    <name evidence="4 5" type="primary">LOC108668425</name>
</gene>
<dbReference type="InterPro" id="IPR036508">
    <property type="entry name" value="Chitin-bd_dom_sf"/>
</dbReference>
<dbReference type="PROSITE" id="PS50940">
    <property type="entry name" value="CHIT_BIND_II"/>
    <property type="match status" value="1"/>
</dbReference>